<organism evidence="7 8">
    <name type="scientific">Enterococcus columbae DSM 7374 = ATCC 51263</name>
    <dbReference type="NCBI Taxonomy" id="1121865"/>
    <lineage>
        <taxon>Bacteria</taxon>
        <taxon>Bacillati</taxon>
        <taxon>Bacillota</taxon>
        <taxon>Bacilli</taxon>
        <taxon>Lactobacillales</taxon>
        <taxon>Enterococcaceae</taxon>
        <taxon>Enterococcus</taxon>
    </lineage>
</organism>
<evidence type="ECO:0008006" key="9">
    <source>
        <dbReference type="Google" id="ProtNLM"/>
    </source>
</evidence>
<feature type="transmembrane region" description="Helical" evidence="6">
    <location>
        <begin position="205"/>
        <end position="231"/>
    </location>
</feature>
<dbReference type="NCBIfam" id="TIGR02358">
    <property type="entry name" value="thia_cytX"/>
    <property type="match status" value="1"/>
</dbReference>
<feature type="transmembrane region" description="Helical" evidence="6">
    <location>
        <begin position="40"/>
        <end position="62"/>
    </location>
</feature>
<dbReference type="InterPro" id="IPR030191">
    <property type="entry name" value="CodB"/>
</dbReference>
<dbReference type="InterPro" id="IPR001248">
    <property type="entry name" value="Pur-cyt_permease"/>
</dbReference>
<dbReference type="InterPro" id="IPR012732">
    <property type="entry name" value="Thia_CytX"/>
</dbReference>
<feature type="transmembrane region" description="Helical" evidence="6">
    <location>
        <begin position="173"/>
        <end position="193"/>
    </location>
</feature>
<comment type="similarity">
    <text evidence="2">Belongs to the purine-cytosine permease (2.A.39) family.</text>
</comment>
<dbReference type="eggNOG" id="COG1457">
    <property type="taxonomic scope" value="Bacteria"/>
</dbReference>
<keyword evidence="4 6" id="KW-1133">Transmembrane helix</keyword>
<evidence type="ECO:0000256" key="3">
    <source>
        <dbReference type="ARBA" id="ARBA00022692"/>
    </source>
</evidence>
<feature type="transmembrane region" description="Helical" evidence="6">
    <location>
        <begin position="284"/>
        <end position="302"/>
    </location>
</feature>
<feature type="transmembrane region" description="Helical" evidence="6">
    <location>
        <begin position="363"/>
        <end position="381"/>
    </location>
</feature>
<feature type="transmembrane region" description="Helical" evidence="6">
    <location>
        <begin position="116"/>
        <end position="136"/>
    </location>
</feature>
<dbReference type="RefSeq" id="WP_016184351.1">
    <property type="nucleotide sequence ID" value="NZ_JXKI01000028.1"/>
</dbReference>
<feature type="transmembrane region" description="Helical" evidence="6">
    <location>
        <begin position="308"/>
        <end position="330"/>
    </location>
</feature>
<dbReference type="PANTHER" id="PTHR30569:SF0">
    <property type="entry name" value="CYTOSINE PERMEASE"/>
    <property type="match status" value="1"/>
</dbReference>
<comment type="caution">
    <text evidence="7">The sequence shown here is derived from an EMBL/GenBank/DDBJ whole genome shotgun (WGS) entry which is preliminary data.</text>
</comment>
<evidence type="ECO:0000256" key="1">
    <source>
        <dbReference type="ARBA" id="ARBA00004141"/>
    </source>
</evidence>
<dbReference type="STRING" id="1121865.OMW_02257"/>
<feature type="transmembrane region" description="Helical" evidence="6">
    <location>
        <begin position="143"/>
        <end position="161"/>
    </location>
</feature>
<evidence type="ECO:0000256" key="6">
    <source>
        <dbReference type="SAM" id="Phobius"/>
    </source>
</evidence>
<keyword evidence="3 6" id="KW-0812">Transmembrane</keyword>
<reference evidence="7 8" key="1">
    <citation type="submission" date="2013-03" db="EMBL/GenBank/DDBJ databases">
        <title>The Genome Sequence of Enterococcus columbae ATCC_51263 (PacBio/Illumina hybrid assembly).</title>
        <authorList>
            <consortium name="The Broad Institute Genomics Platform"/>
            <consortium name="The Broad Institute Genome Sequencing Center for Infectious Disease"/>
            <person name="Earl A."/>
            <person name="Russ C."/>
            <person name="Gilmore M."/>
            <person name="Surin D."/>
            <person name="Walker B."/>
            <person name="Young S."/>
            <person name="Zeng Q."/>
            <person name="Gargeya S."/>
            <person name="Fitzgerald M."/>
            <person name="Haas B."/>
            <person name="Abouelleil A."/>
            <person name="Allen A.W."/>
            <person name="Alvarado L."/>
            <person name="Arachchi H.M."/>
            <person name="Berlin A.M."/>
            <person name="Chapman S.B."/>
            <person name="Gainer-Dewar J."/>
            <person name="Goldberg J."/>
            <person name="Griggs A."/>
            <person name="Gujja S."/>
            <person name="Hansen M."/>
            <person name="Howarth C."/>
            <person name="Imamovic A."/>
            <person name="Ireland A."/>
            <person name="Larimer J."/>
            <person name="McCowan C."/>
            <person name="Murphy C."/>
            <person name="Pearson M."/>
            <person name="Poon T.W."/>
            <person name="Priest M."/>
            <person name="Roberts A."/>
            <person name="Saif S."/>
            <person name="Shea T."/>
            <person name="Sisk P."/>
            <person name="Sykes S."/>
            <person name="Wortman J."/>
            <person name="Nusbaum C."/>
            <person name="Birren B."/>
        </authorList>
    </citation>
    <scope>NUCLEOTIDE SEQUENCE [LARGE SCALE GENOMIC DNA]</scope>
    <source>
        <strain evidence="7 8">ATCC 51263</strain>
    </source>
</reference>
<feature type="transmembrane region" description="Helical" evidence="6">
    <location>
        <begin position="12"/>
        <end position="34"/>
    </location>
</feature>
<keyword evidence="8" id="KW-1185">Reference proteome</keyword>
<evidence type="ECO:0000256" key="2">
    <source>
        <dbReference type="ARBA" id="ARBA00008974"/>
    </source>
</evidence>
<dbReference type="GO" id="GO:0005886">
    <property type="term" value="C:plasma membrane"/>
    <property type="evidence" value="ECO:0007669"/>
    <property type="project" value="TreeGrafter"/>
</dbReference>
<dbReference type="PANTHER" id="PTHR30569">
    <property type="entry name" value="CYTOSINE TRANSPORTER CODB"/>
    <property type="match status" value="1"/>
</dbReference>
<feature type="transmembrane region" description="Helical" evidence="6">
    <location>
        <begin position="339"/>
        <end position="357"/>
    </location>
</feature>
<gene>
    <name evidence="7" type="ORF">I568_00018</name>
</gene>
<keyword evidence="5 6" id="KW-0472">Membrane</keyword>
<protein>
    <recommendedName>
        <fullName evidence="9">Hydroxymethylpyrimidine transporter CytX</fullName>
    </recommendedName>
</protein>
<dbReference type="Gene3D" id="1.10.4160.10">
    <property type="entry name" value="Hydantoin permease"/>
    <property type="match status" value="1"/>
</dbReference>
<dbReference type="OrthoDB" id="9780088at2"/>
<sequence length="396" mass="42755">MANKETSVWANGFIWFGAAVSIAEILTGTLIAPLGLKKGVLAILLGHFLGGVLLYLAGLIGADTKKSAMETVKRTFGEYGGRFFAGLNVLQLIGWTAVMLVSGAQAAEALFPLGHLWIWIVLITGLMMLWISLGITNLGKINSVAMVALLLLSIVLSVTIFNQAKPMTLPPTLSFGAAVELSVAMPLSWLPLIADYTRYAKKKRASVAVSTLAYSLGSSWMFFIGLGMVLFSGQSDFSQILAHAKLGVLGLIIVIGSTVTTTFMDAYSAGVSVVSIYKHISEKLWALLACVLGMLLAIFAANQHYESFLYLIGSVFAPMIAIQIVSYFILKQDFSNESFVGLTSFCWLVGFICYRILLAQSTIFGITFPVMLFTGLFYWGLQKILGGKNDVSSSNK</sequence>
<evidence type="ECO:0000313" key="8">
    <source>
        <dbReference type="Proteomes" id="UP000014113"/>
    </source>
</evidence>
<dbReference type="Proteomes" id="UP000014113">
    <property type="component" value="Unassembled WGS sequence"/>
</dbReference>
<name>S0K258_9ENTE</name>
<comment type="subcellular location">
    <subcellularLocation>
        <location evidence="1">Membrane</location>
        <topology evidence="1">Multi-pass membrane protein</topology>
    </subcellularLocation>
</comment>
<evidence type="ECO:0000256" key="5">
    <source>
        <dbReference type="ARBA" id="ARBA00023136"/>
    </source>
</evidence>
<dbReference type="AlphaFoldDB" id="S0K258"/>
<dbReference type="Pfam" id="PF02133">
    <property type="entry name" value="Transp_cyt_pur"/>
    <property type="match status" value="1"/>
</dbReference>
<feature type="transmembrane region" description="Helical" evidence="6">
    <location>
        <begin position="83"/>
        <end position="104"/>
    </location>
</feature>
<feature type="transmembrane region" description="Helical" evidence="6">
    <location>
        <begin position="251"/>
        <end position="277"/>
    </location>
</feature>
<evidence type="ECO:0000256" key="4">
    <source>
        <dbReference type="ARBA" id="ARBA00022989"/>
    </source>
</evidence>
<dbReference type="GO" id="GO:0015209">
    <property type="term" value="F:cytosine transmembrane transporter activity"/>
    <property type="evidence" value="ECO:0007669"/>
    <property type="project" value="InterPro"/>
</dbReference>
<proteinExistence type="inferred from homology"/>
<dbReference type="EMBL" id="ASWJ01000001">
    <property type="protein sequence ID" value="EOW87732.1"/>
    <property type="molecule type" value="Genomic_DNA"/>
</dbReference>
<evidence type="ECO:0000313" key="7">
    <source>
        <dbReference type="EMBL" id="EOW87732.1"/>
    </source>
</evidence>
<dbReference type="PATRIC" id="fig|1121865.3.peg.2200"/>
<accession>S0K258</accession>